<keyword evidence="2" id="KW-0732">Signal</keyword>
<evidence type="ECO:0000313" key="3">
    <source>
        <dbReference type="EMBL" id="RUO23027.1"/>
    </source>
</evidence>
<feature type="compositionally biased region" description="Low complexity" evidence="1">
    <location>
        <begin position="34"/>
        <end position="47"/>
    </location>
</feature>
<feature type="region of interest" description="Disordered" evidence="1">
    <location>
        <begin position="20"/>
        <end position="48"/>
    </location>
</feature>
<sequence>MKKTLLALSIMALLSACQDAPQETTSAERTQAETATQQGVSEQQQQEQTERLNAWFDEKYEEQLQMSPIQLTRQGRKEQYGLIDDVTVEAEERRLEWMEATVQELESNFNYDELSDDGQISYDIWMYQYSLMKEGAEFRNAGYIFDQMRGAHTSLPQVLLAFHGVDDESDMVAYNSRISGIGAAIDDLIARAELQAEAGIRPPKFAYEYVTRQTRALISGAPFEDVENDSPVWADAQEKINNLVEEGVIDEERAENLREEARSALTDDFGPAYSNLIALMQRDTEVAEENTVGISRHEGGAEYYEYMLKVSTTTDLSADEIHQIGLDEVERLTNEMIAIKEQVEFDGDLDEFFEFIRTDERFFYPNTDEGREAYLEDSRQYLAGIEERLPEFFGILPKADLVVRRVEPYREQDGAPQHYYPGSPDGERPGIYYAHLSDMSSMAKNEMEAIAYHEGNPGHHMQISIAQELESVPQFRTQARFTVYSEGWALYSELLAKEMGGYEDPYSDFGRLVTEMWRAVRLVVDTGMHAKGWTQQDAVDYFSEKTPIPAGAINSEVQRYLVIPGQATSYKIGMLKIQELREYAETELGDSFDIRGFHDTILDGGAMPLPVLERKVKQWVADQQA</sequence>
<reference evidence="3 4" key="1">
    <citation type="journal article" date="2011" name="Front. Microbiol.">
        <title>Genomic signatures of strain selection and enhancement in Bacillus atrophaeus var. globigii, a historical biowarfare simulant.</title>
        <authorList>
            <person name="Gibbons H.S."/>
            <person name="Broomall S.M."/>
            <person name="McNew L.A."/>
            <person name="Daligault H."/>
            <person name="Chapman C."/>
            <person name="Bruce D."/>
            <person name="Karavis M."/>
            <person name="Krepps M."/>
            <person name="McGregor P.A."/>
            <person name="Hong C."/>
            <person name="Park K.H."/>
            <person name="Akmal A."/>
            <person name="Feldman A."/>
            <person name="Lin J.S."/>
            <person name="Chang W.E."/>
            <person name="Higgs B.W."/>
            <person name="Demirev P."/>
            <person name="Lindquist J."/>
            <person name="Liem A."/>
            <person name="Fochler E."/>
            <person name="Read T.D."/>
            <person name="Tapia R."/>
            <person name="Johnson S."/>
            <person name="Bishop-Lilly K.A."/>
            <person name="Detter C."/>
            <person name="Han C."/>
            <person name="Sozhamannan S."/>
            <person name="Rosenzweig C.N."/>
            <person name="Skowronski E.W."/>
        </authorList>
    </citation>
    <scope>NUCLEOTIDE SEQUENCE [LARGE SCALE GENOMIC DNA]</scope>
    <source>
        <strain evidence="3 4">MLST1</strain>
    </source>
</reference>
<proteinExistence type="predicted"/>
<dbReference type="PANTHER" id="PTHR33361">
    <property type="entry name" value="GLR0591 PROTEIN"/>
    <property type="match status" value="1"/>
</dbReference>
<comment type="caution">
    <text evidence="3">The sequence shown here is derived from an EMBL/GenBank/DDBJ whole genome shotgun (WGS) entry which is preliminary data.</text>
</comment>
<dbReference type="InterPro" id="IPR010281">
    <property type="entry name" value="DUF885"/>
</dbReference>
<dbReference type="OrthoDB" id="9769898at2"/>
<dbReference type="RefSeq" id="WP_126804667.1">
    <property type="nucleotide sequence ID" value="NZ_PIPL01000004.1"/>
</dbReference>
<evidence type="ECO:0000313" key="4">
    <source>
        <dbReference type="Proteomes" id="UP000288293"/>
    </source>
</evidence>
<keyword evidence="4" id="KW-1185">Reference proteome</keyword>
<name>A0A432W1F3_9GAMM</name>
<dbReference type="Proteomes" id="UP000288293">
    <property type="component" value="Unassembled WGS sequence"/>
</dbReference>
<organism evidence="3 4">
    <name type="scientific">Aliidiomarina minuta</name>
    <dbReference type="NCBI Taxonomy" id="880057"/>
    <lineage>
        <taxon>Bacteria</taxon>
        <taxon>Pseudomonadati</taxon>
        <taxon>Pseudomonadota</taxon>
        <taxon>Gammaproteobacteria</taxon>
        <taxon>Alteromonadales</taxon>
        <taxon>Idiomarinaceae</taxon>
        <taxon>Aliidiomarina</taxon>
    </lineage>
</organism>
<evidence type="ECO:0000256" key="1">
    <source>
        <dbReference type="SAM" id="MobiDB-lite"/>
    </source>
</evidence>
<dbReference type="PROSITE" id="PS51257">
    <property type="entry name" value="PROKAR_LIPOPROTEIN"/>
    <property type="match status" value="1"/>
</dbReference>
<feature type="compositionally biased region" description="Polar residues" evidence="1">
    <location>
        <begin position="21"/>
        <end position="33"/>
    </location>
</feature>
<accession>A0A432W1F3</accession>
<protein>
    <submittedName>
        <fullName evidence="3">DUF885 domain-containing protein</fullName>
    </submittedName>
</protein>
<gene>
    <name evidence="3" type="ORF">CWE09_13940</name>
</gene>
<dbReference type="Pfam" id="PF05960">
    <property type="entry name" value="DUF885"/>
    <property type="match status" value="1"/>
</dbReference>
<evidence type="ECO:0000256" key="2">
    <source>
        <dbReference type="SAM" id="SignalP"/>
    </source>
</evidence>
<dbReference type="AlphaFoldDB" id="A0A432W1F3"/>
<feature type="chain" id="PRO_5019467396" evidence="2">
    <location>
        <begin position="20"/>
        <end position="625"/>
    </location>
</feature>
<dbReference type="PANTHER" id="PTHR33361:SF16">
    <property type="entry name" value="DUF885 DOMAIN-CONTAINING PROTEIN"/>
    <property type="match status" value="1"/>
</dbReference>
<feature type="signal peptide" evidence="2">
    <location>
        <begin position="1"/>
        <end position="19"/>
    </location>
</feature>
<dbReference type="EMBL" id="PIPL01000004">
    <property type="protein sequence ID" value="RUO23027.1"/>
    <property type="molecule type" value="Genomic_DNA"/>
</dbReference>